<evidence type="ECO:0000313" key="1">
    <source>
        <dbReference type="EMBL" id="WOC32873.1"/>
    </source>
</evidence>
<evidence type="ECO:0000313" key="2">
    <source>
        <dbReference type="Proteomes" id="UP001300604"/>
    </source>
</evidence>
<organism evidence="1 2">
    <name type="scientific">Caproicibacterium argilliputei</name>
    <dbReference type="NCBI Taxonomy" id="3030016"/>
    <lineage>
        <taxon>Bacteria</taxon>
        <taxon>Bacillati</taxon>
        <taxon>Bacillota</taxon>
        <taxon>Clostridia</taxon>
        <taxon>Eubacteriales</taxon>
        <taxon>Oscillospiraceae</taxon>
        <taxon>Caproicibacterium</taxon>
    </lineage>
</organism>
<dbReference type="KEGG" id="carl:PXC00_03075"/>
<proteinExistence type="predicted"/>
<dbReference type="AlphaFoldDB" id="A0AA97DC65"/>
<name>A0AA97DC65_9FIRM</name>
<dbReference type="EMBL" id="CP135996">
    <property type="protein sequence ID" value="WOC32873.1"/>
    <property type="molecule type" value="Genomic_DNA"/>
</dbReference>
<dbReference type="RefSeq" id="WP_275846022.1">
    <property type="nucleotide sequence ID" value="NZ_CP135996.1"/>
</dbReference>
<reference evidence="1 2" key="1">
    <citation type="submission" date="2024-06" db="EMBL/GenBank/DDBJ databases">
        <title>Caproicibacterium argilliputei sp. nov, a novel caproic acid producing anaerobic bacterium isolated from pit mud.</title>
        <authorList>
            <person name="Xia S."/>
        </authorList>
    </citation>
    <scope>NUCLEOTIDE SEQUENCE [LARGE SCALE GENOMIC DNA]</scope>
    <source>
        <strain evidence="1 2">ZCY20-5</strain>
    </source>
</reference>
<dbReference type="Proteomes" id="UP001300604">
    <property type="component" value="Chromosome"/>
</dbReference>
<reference evidence="2" key="2">
    <citation type="submission" date="2024-06" db="EMBL/GenBank/DDBJ databases">
        <title>Caproicibacterium argilliputei sp. nov, a novel caproic acid producing anaerobic bacterium isolated from pit mud.</title>
        <authorList>
            <person name="Zeng C."/>
        </authorList>
    </citation>
    <scope>NUCLEOTIDE SEQUENCE [LARGE SCALE GENOMIC DNA]</scope>
    <source>
        <strain evidence="2">ZCY20-5</strain>
    </source>
</reference>
<keyword evidence="1" id="KW-0238">DNA-binding</keyword>
<gene>
    <name evidence="1" type="ORF">PXC00_03075</name>
</gene>
<dbReference type="Gene3D" id="2.10.260.10">
    <property type="match status" value="1"/>
</dbReference>
<sequence>MESTEIGGIIHVKVVGVARCLDSESRLVIPSEFRQQFNLRKNALIEIIGTSEGLLLRPMQPKE</sequence>
<reference evidence="2" key="3">
    <citation type="submission" date="2024-06" db="EMBL/GenBank/DDBJ databases">
        <authorList>
            <person name="Zeng C."/>
        </authorList>
    </citation>
    <scope>NUCLEOTIDE SEQUENCE [LARGE SCALE GENOMIC DNA]</scope>
    <source>
        <strain evidence="2">ZCY20-5</strain>
    </source>
</reference>
<protein>
    <submittedName>
        <fullName evidence="1">AbrB/MazE/SpoVT family DNA-binding domain-containing protein</fullName>
    </submittedName>
</protein>
<dbReference type="GO" id="GO:0003677">
    <property type="term" value="F:DNA binding"/>
    <property type="evidence" value="ECO:0007669"/>
    <property type="project" value="UniProtKB-KW"/>
</dbReference>
<dbReference type="SUPFAM" id="SSF89447">
    <property type="entry name" value="AbrB/MazE/MraZ-like"/>
    <property type="match status" value="1"/>
</dbReference>
<dbReference type="InterPro" id="IPR037914">
    <property type="entry name" value="SpoVT-AbrB_sf"/>
</dbReference>
<keyword evidence="2" id="KW-1185">Reference proteome</keyword>
<accession>A0AA97DC65</accession>